<name>A0ABW2WI12_9ACTN</name>
<dbReference type="RefSeq" id="WP_381617133.1">
    <property type="nucleotide sequence ID" value="NZ_JBHTEB010000001.1"/>
</dbReference>
<reference evidence="9" key="1">
    <citation type="journal article" date="2019" name="Int. J. Syst. Evol. Microbiol.">
        <title>The Global Catalogue of Microorganisms (GCM) 10K type strain sequencing project: providing services to taxonomists for standard genome sequencing and annotation.</title>
        <authorList>
            <consortium name="The Broad Institute Genomics Platform"/>
            <consortium name="The Broad Institute Genome Sequencing Center for Infectious Disease"/>
            <person name="Wu L."/>
            <person name="Ma J."/>
        </authorList>
    </citation>
    <scope>NUCLEOTIDE SEQUENCE [LARGE SCALE GENOMIC DNA]</scope>
    <source>
        <strain evidence="9">CGMCC 4.7400</strain>
    </source>
</reference>
<evidence type="ECO:0000313" key="9">
    <source>
        <dbReference type="Proteomes" id="UP001597023"/>
    </source>
</evidence>
<dbReference type="NCBIfam" id="TIGR02937">
    <property type="entry name" value="sigma70-ECF"/>
    <property type="match status" value="1"/>
</dbReference>
<dbReference type="InterPro" id="IPR007627">
    <property type="entry name" value="RNA_pol_sigma70_r2"/>
</dbReference>
<evidence type="ECO:0000256" key="4">
    <source>
        <dbReference type="ARBA" id="ARBA00023125"/>
    </source>
</evidence>
<dbReference type="PANTHER" id="PTHR43133">
    <property type="entry name" value="RNA POLYMERASE ECF-TYPE SIGMA FACTO"/>
    <property type="match status" value="1"/>
</dbReference>
<sequence length="193" mass="21822">MRRGAPDTPTGVTTMTELPELPLDFEAFHRMHRPLYVAWAKSYLKHKADAEEAVDWAFEQLLTGWQEVLTKESPAAYAWQVMKHRTIDVARARGRRESLIDTAAFETAALRKAVDPIGQLEENLSLMRAIEALPERQRDVVLLLSLHGQSTREAADHLGITPAAVRSTARYARRRLREILGLAKEGRTDDVAR</sequence>
<evidence type="ECO:0000313" key="8">
    <source>
        <dbReference type="EMBL" id="MFD0319073.1"/>
    </source>
</evidence>
<evidence type="ECO:0000256" key="5">
    <source>
        <dbReference type="ARBA" id="ARBA00023163"/>
    </source>
</evidence>
<comment type="similarity">
    <text evidence="1">Belongs to the sigma-70 factor family. ECF subfamily.</text>
</comment>
<dbReference type="Proteomes" id="UP001597023">
    <property type="component" value="Unassembled WGS sequence"/>
</dbReference>
<keyword evidence="9" id="KW-1185">Reference proteome</keyword>
<gene>
    <name evidence="8" type="ORF">ACFQZ6_33635</name>
</gene>
<keyword evidence="3" id="KW-0731">Sigma factor</keyword>
<dbReference type="InterPro" id="IPR013249">
    <property type="entry name" value="RNA_pol_sigma70_r4_t2"/>
</dbReference>
<dbReference type="Pfam" id="PF08281">
    <property type="entry name" value="Sigma70_r4_2"/>
    <property type="match status" value="1"/>
</dbReference>
<dbReference type="Pfam" id="PF04542">
    <property type="entry name" value="Sigma70_r2"/>
    <property type="match status" value="1"/>
</dbReference>
<dbReference type="InterPro" id="IPR039425">
    <property type="entry name" value="RNA_pol_sigma-70-like"/>
</dbReference>
<proteinExistence type="inferred from homology"/>
<keyword evidence="5" id="KW-0804">Transcription</keyword>
<dbReference type="InterPro" id="IPR014284">
    <property type="entry name" value="RNA_pol_sigma-70_dom"/>
</dbReference>
<feature type="domain" description="RNA polymerase sigma factor 70 region 4 type 2" evidence="7">
    <location>
        <begin position="125"/>
        <end position="176"/>
    </location>
</feature>
<dbReference type="Gene3D" id="1.10.10.10">
    <property type="entry name" value="Winged helix-like DNA-binding domain superfamily/Winged helix DNA-binding domain"/>
    <property type="match status" value="1"/>
</dbReference>
<dbReference type="InterPro" id="IPR036388">
    <property type="entry name" value="WH-like_DNA-bd_sf"/>
</dbReference>
<evidence type="ECO:0000259" key="7">
    <source>
        <dbReference type="Pfam" id="PF08281"/>
    </source>
</evidence>
<keyword evidence="2" id="KW-0805">Transcription regulation</keyword>
<dbReference type="InterPro" id="IPR013325">
    <property type="entry name" value="RNA_pol_sigma_r2"/>
</dbReference>
<feature type="domain" description="RNA polymerase sigma-70 region 2" evidence="6">
    <location>
        <begin position="30"/>
        <end position="96"/>
    </location>
</feature>
<dbReference type="PANTHER" id="PTHR43133:SF8">
    <property type="entry name" value="RNA POLYMERASE SIGMA FACTOR HI_1459-RELATED"/>
    <property type="match status" value="1"/>
</dbReference>
<dbReference type="Gene3D" id="1.10.1740.10">
    <property type="match status" value="1"/>
</dbReference>
<comment type="caution">
    <text evidence="8">The sequence shown here is derived from an EMBL/GenBank/DDBJ whole genome shotgun (WGS) entry which is preliminary data.</text>
</comment>
<dbReference type="CDD" id="cd06171">
    <property type="entry name" value="Sigma70_r4"/>
    <property type="match status" value="1"/>
</dbReference>
<organism evidence="8 9">
    <name type="scientific">Streptomyces flavalbus</name>
    <dbReference type="NCBI Taxonomy" id="2665155"/>
    <lineage>
        <taxon>Bacteria</taxon>
        <taxon>Bacillati</taxon>
        <taxon>Actinomycetota</taxon>
        <taxon>Actinomycetes</taxon>
        <taxon>Kitasatosporales</taxon>
        <taxon>Streptomycetaceae</taxon>
        <taxon>Streptomyces</taxon>
    </lineage>
</organism>
<evidence type="ECO:0000256" key="3">
    <source>
        <dbReference type="ARBA" id="ARBA00023082"/>
    </source>
</evidence>
<accession>A0ABW2WI12</accession>
<dbReference type="SUPFAM" id="SSF88946">
    <property type="entry name" value="Sigma2 domain of RNA polymerase sigma factors"/>
    <property type="match status" value="1"/>
</dbReference>
<dbReference type="SUPFAM" id="SSF88659">
    <property type="entry name" value="Sigma3 and sigma4 domains of RNA polymerase sigma factors"/>
    <property type="match status" value="1"/>
</dbReference>
<dbReference type="InterPro" id="IPR013324">
    <property type="entry name" value="RNA_pol_sigma_r3/r4-like"/>
</dbReference>
<keyword evidence="4" id="KW-0238">DNA-binding</keyword>
<evidence type="ECO:0000256" key="2">
    <source>
        <dbReference type="ARBA" id="ARBA00023015"/>
    </source>
</evidence>
<protein>
    <submittedName>
        <fullName evidence="8">Sigma-70 family RNA polymerase sigma factor</fullName>
    </submittedName>
</protein>
<evidence type="ECO:0000256" key="1">
    <source>
        <dbReference type="ARBA" id="ARBA00010641"/>
    </source>
</evidence>
<evidence type="ECO:0000259" key="6">
    <source>
        <dbReference type="Pfam" id="PF04542"/>
    </source>
</evidence>
<dbReference type="EMBL" id="JBHTEB010000001">
    <property type="protein sequence ID" value="MFD0319073.1"/>
    <property type="molecule type" value="Genomic_DNA"/>
</dbReference>